<reference evidence="1" key="2">
    <citation type="journal article" date="2015" name="Fish Shellfish Immunol.">
        <title>Early steps in the European eel (Anguilla anguilla)-Vibrio vulnificus interaction in the gills: Role of the RtxA13 toxin.</title>
        <authorList>
            <person name="Callol A."/>
            <person name="Pajuelo D."/>
            <person name="Ebbesson L."/>
            <person name="Teles M."/>
            <person name="MacKenzie S."/>
            <person name="Amaro C."/>
        </authorList>
    </citation>
    <scope>NUCLEOTIDE SEQUENCE</scope>
</reference>
<proteinExistence type="predicted"/>
<protein>
    <submittedName>
        <fullName evidence="1">Uncharacterized protein</fullName>
    </submittedName>
</protein>
<dbReference type="EMBL" id="GBXM01084287">
    <property type="protein sequence ID" value="JAH24290.1"/>
    <property type="molecule type" value="Transcribed_RNA"/>
</dbReference>
<name>A0A0E9R764_ANGAN</name>
<accession>A0A0E9R764</accession>
<evidence type="ECO:0000313" key="1">
    <source>
        <dbReference type="EMBL" id="JAH24290.1"/>
    </source>
</evidence>
<reference evidence="1" key="1">
    <citation type="submission" date="2014-11" db="EMBL/GenBank/DDBJ databases">
        <authorList>
            <person name="Amaro Gonzalez C."/>
        </authorList>
    </citation>
    <scope>NUCLEOTIDE SEQUENCE</scope>
</reference>
<dbReference type="AlphaFoldDB" id="A0A0E9R764"/>
<organism evidence="1">
    <name type="scientific">Anguilla anguilla</name>
    <name type="common">European freshwater eel</name>
    <name type="synonym">Muraena anguilla</name>
    <dbReference type="NCBI Taxonomy" id="7936"/>
    <lineage>
        <taxon>Eukaryota</taxon>
        <taxon>Metazoa</taxon>
        <taxon>Chordata</taxon>
        <taxon>Craniata</taxon>
        <taxon>Vertebrata</taxon>
        <taxon>Euteleostomi</taxon>
        <taxon>Actinopterygii</taxon>
        <taxon>Neopterygii</taxon>
        <taxon>Teleostei</taxon>
        <taxon>Anguilliformes</taxon>
        <taxon>Anguillidae</taxon>
        <taxon>Anguilla</taxon>
    </lineage>
</organism>
<sequence>MGIWAMKWAFLQPDKRFNLVWMQVILLYSPFHTVHWHVVGNSHWEESDIQLTLPPLRLA</sequence>